<name>A0A382CGC2_9ZZZZ</name>
<dbReference type="EMBL" id="UINC01034289">
    <property type="protein sequence ID" value="SVB24899.1"/>
    <property type="molecule type" value="Genomic_DNA"/>
</dbReference>
<feature type="non-terminal residue" evidence="1">
    <location>
        <position position="76"/>
    </location>
</feature>
<dbReference type="Pfam" id="PF03747">
    <property type="entry name" value="ADP_ribosyl_GH"/>
    <property type="match status" value="1"/>
</dbReference>
<evidence type="ECO:0000313" key="1">
    <source>
        <dbReference type="EMBL" id="SVB24899.1"/>
    </source>
</evidence>
<dbReference type="InterPro" id="IPR036705">
    <property type="entry name" value="Ribosyl_crysJ1_sf"/>
</dbReference>
<proteinExistence type="predicted"/>
<dbReference type="Gene3D" id="1.10.4080.10">
    <property type="entry name" value="ADP-ribosylation/Crystallin J1"/>
    <property type="match status" value="1"/>
</dbReference>
<reference evidence="1" key="1">
    <citation type="submission" date="2018-05" db="EMBL/GenBank/DDBJ databases">
        <authorList>
            <person name="Lanie J.A."/>
            <person name="Ng W.-L."/>
            <person name="Kazmierczak K.M."/>
            <person name="Andrzejewski T.M."/>
            <person name="Davidsen T.M."/>
            <person name="Wayne K.J."/>
            <person name="Tettelin H."/>
            <person name="Glass J.I."/>
            <person name="Rusch D."/>
            <person name="Podicherti R."/>
            <person name="Tsui H.-C.T."/>
            <person name="Winkler M.E."/>
        </authorList>
    </citation>
    <scope>NUCLEOTIDE SEQUENCE</scope>
</reference>
<accession>A0A382CGC2</accession>
<sequence length="76" mass="8347">MRLSEIEKLFGPEGATDFTPHYGHDAPITDDTQMTLFTAEGLIRAVADGTDPVQGIWAAYQRWYHTQGGPLPDGVD</sequence>
<dbReference type="AlphaFoldDB" id="A0A382CGC2"/>
<dbReference type="SUPFAM" id="SSF101478">
    <property type="entry name" value="ADP-ribosylglycohydrolase"/>
    <property type="match status" value="1"/>
</dbReference>
<protein>
    <submittedName>
        <fullName evidence="1">Uncharacterized protein</fullName>
    </submittedName>
</protein>
<gene>
    <name evidence="1" type="ORF">METZ01_LOCUS177753</name>
</gene>
<organism evidence="1">
    <name type="scientific">marine metagenome</name>
    <dbReference type="NCBI Taxonomy" id="408172"/>
    <lineage>
        <taxon>unclassified sequences</taxon>
        <taxon>metagenomes</taxon>
        <taxon>ecological metagenomes</taxon>
    </lineage>
</organism>
<dbReference type="InterPro" id="IPR005502">
    <property type="entry name" value="Ribosyl_crysJ1"/>
</dbReference>